<accession>F3L0X7</accession>
<dbReference type="Proteomes" id="UP000005615">
    <property type="component" value="Unassembled WGS sequence"/>
</dbReference>
<dbReference type="OrthoDB" id="6503536at2"/>
<comment type="similarity">
    <text evidence="1 2">Belongs to the short-chain dehydrogenases/reductases (SDR) family.</text>
</comment>
<dbReference type="CDD" id="cd05332">
    <property type="entry name" value="11beta-HSD1_like_SDR_c"/>
    <property type="match status" value="1"/>
</dbReference>
<dbReference type="AlphaFoldDB" id="F3L0X7"/>
<dbReference type="PANTHER" id="PTHR44269:SF1">
    <property type="entry name" value="DEHYDROGENASE_REDUCTASE SDR FAMILY MEMBER 7"/>
    <property type="match status" value="1"/>
</dbReference>
<dbReference type="EMBL" id="AEIG01000026">
    <property type="protein sequence ID" value="EGG29922.1"/>
    <property type="molecule type" value="Genomic_DNA"/>
</dbReference>
<dbReference type="Gene3D" id="3.40.50.720">
    <property type="entry name" value="NAD(P)-binding Rossmann-like Domain"/>
    <property type="match status" value="1"/>
</dbReference>
<dbReference type="STRING" id="2518989.IMCC3088_1069"/>
<dbReference type="InterPro" id="IPR053011">
    <property type="entry name" value="SDR_family_member_7"/>
</dbReference>
<sequence>MSEVIWITGASSGIGEAFAKEFARLGGYRLVLSARREPELERVKAQCLNQGLDSDDVLVLPLDVTDTDSHTDKVKTVLDTMGQVDMLINNAGVSQRSWCVDTDLEVYRRIFEIDVYGQISLTKAVLPHMRGRQSGHLVVTSSVAGKVGAPLRTGYSMAKHAVMGFFDALRCEIAHEGISVSTITPGSIQSQVSVNAMRADGEAFGIMDDQIENGMDADRCAQEVVAKLLAKQREIPVGESAMEMGLLEMKRSNPEALFDMLEGMTANLRAQGVY</sequence>
<dbReference type="PRINTS" id="PR00080">
    <property type="entry name" value="SDRFAMILY"/>
</dbReference>
<dbReference type="InterPro" id="IPR036291">
    <property type="entry name" value="NAD(P)-bd_dom_sf"/>
</dbReference>
<evidence type="ECO:0000256" key="1">
    <source>
        <dbReference type="ARBA" id="ARBA00006484"/>
    </source>
</evidence>
<dbReference type="PANTHER" id="PTHR44269">
    <property type="entry name" value="DEHYDROGENASE/REDUCTASE SDR FAMILY MEMBER 7-RELATED"/>
    <property type="match status" value="1"/>
</dbReference>
<dbReference type="PRINTS" id="PR00081">
    <property type="entry name" value="GDHRDH"/>
</dbReference>
<feature type="domain" description="Ketoreductase" evidence="3">
    <location>
        <begin position="3"/>
        <end position="186"/>
    </location>
</feature>
<dbReference type="Pfam" id="PF00106">
    <property type="entry name" value="adh_short"/>
    <property type="match status" value="1"/>
</dbReference>
<dbReference type="SMART" id="SM00822">
    <property type="entry name" value="PKS_KR"/>
    <property type="match status" value="1"/>
</dbReference>
<evidence type="ECO:0000313" key="5">
    <source>
        <dbReference type="Proteomes" id="UP000005615"/>
    </source>
</evidence>
<gene>
    <name evidence="4" type="ORF">IMCC3088_1069</name>
</gene>
<reference evidence="4 5" key="1">
    <citation type="journal article" date="2011" name="J. Bacteriol.">
        <title>Genome sequence of strain IMCC3088, a proteorhodopsin-containing marine bacterium belonging to the OM60/NOR5 clade.</title>
        <authorList>
            <person name="Jang Y."/>
            <person name="Oh H.M."/>
            <person name="Kang I."/>
            <person name="Lee K."/>
            <person name="Yang S.J."/>
            <person name="Cho J.C."/>
        </authorList>
    </citation>
    <scope>NUCLEOTIDE SEQUENCE [LARGE SCALE GENOMIC DNA]</scope>
    <source>
        <strain evidence="4 5">IMCC3088</strain>
    </source>
</reference>
<keyword evidence="5" id="KW-1185">Reference proteome</keyword>
<dbReference type="eggNOG" id="COG4221">
    <property type="taxonomic scope" value="Bacteria"/>
</dbReference>
<dbReference type="InterPro" id="IPR057326">
    <property type="entry name" value="KR_dom"/>
</dbReference>
<evidence type="ECO:0000256" key="2">
    <source>
        <dbReference type="RuleBase" id="RU000363"/>
    </source>
</evidence>
<dbReference type="InterPro" id="IPR020904">
    <property type="entry name" value="Sc_DH/Rdtase_CS"/>
</dbReference>
<name>F3L0X7_9GAMM</name>
<comment type="caution">
    <text evidence="4">The sequence shown here is derived from an EMBL/GenBank/DDBJ whole genome shotgun (WGS) entry which is preliminary data.</text>
</comment>
<dbReference type="SUPFAM" id="SSF51735">
    <property type="entry name" value="NAD(P)-binding Rossmann-fold domains"/>
    <property type="match status" value="1"/>
</dbReference>
<evidence type="ECO:0000259" key="3">
    <source>
        <dbReference type="SMART" id="SM00822"/>
    </source>
</evidence>
<evidence type="ECO:0000313" key="4">
    <source>
        <dbReference type="EMBL" id="EGG29922.1"/>
    </source>
</evidence>
<dbReference type="RefSeq" id="WP_009575359.1">
    <property type="nucleotide sequence ID" value="NZ_AEIG01000026.1"/>
</dbReference>
<dbReference type="PROSITE" id="PS00061">
    <property type="entry name" value="ADH_SHORT"/>
    <property type="match status" value="1"/>
</dbReference>
<dbReference type="InterPro" id="IPR002347">
    <property type="entry name" value="SDR_fam"/>
</dbReference>
<protein>
    <submittedName>
        <fullName evidence="4">Short-chain dehydrogenase/reductase SDR</fullName>
    </submittedName>
</protein>
<proteinExistence type="inferred from homology"/>
<organism evidence="4 5">
    <name type="scientific">Aequoribacter fuscus</name>
    <dbReference type="NCBI Taxonomy" id="2518989"/>
    <lineage>
        <taxon>Bacteria</taxon>
        <taxon>Pseudomonadati</taxon>
        <taxon>Pseudomonadota</taxon>
        <taxon>Gammaproteobacteria</taxon>
        <taxon>Cellvibrionales</taxon>
        <taxon>Halieaceae</taxon>
        <taxon>Aequoribacter</taxon>
    </lineage>
</organism>